<accession>A0A222WT21</accession>
<dbReference type="SUPFAM" id="SSF54373">
    <property type="entry name" value="FAD-linked reductases, C-terminal domain"/>
    <property type="match status" value="1"/>
</dbReference>
<keyword evidence="10" id="KW-1133">Transmembrane helix</keyword>
<dbReference type="SUPFAM" id="SSF51905">
    <property type="entry name" value="FAD/NAD(P)-binding domain"/>
    <property type="match status" value="1"/>
</dbReference>
<dbReference type="PANTHER" id="PTHR13847:SF287">
    <property type="entry name" value="FAD-DEPENDENT OXIDOREDUCTASE DOMAIN-CONTAINING PROTEIN 1"/>
    <property type="match status" value="1"/>
</dbReference>
<dbReference type="UniPathway" id="UPA00618">
    <property type="reaction ID" value="UER00674"/>
</dbReference>
<evidence type="ECO:0000256" key="10">
    <source>
        <dbReference type="SAM" id="Phobius"/>
    </source>
</evidence>
<dbReference type="GO" id="GO:0006072">
    <property type="term" value="P:glycerol-3-phosphate metabolic process"/>
    <property type="evidence" value="ECO:0007669"/>
    <property type="project" value="InterPro"/>
</dbReference>
<dbReference type="InterPro" id="IPR036188">
    <property type="entry name" value="FAD/NAD-bd_sf"/>
</dbReference>
<comment type="catalytic activity">
    <reaction evidence="9">
        <text>a quinone + sn-glycerol 3-phosphate = dihydroxyacetone phosphate + a quinol</text>
        <dbReference type="Rhea" id="RHEA:18977"/>
        <dbReference type="ChEBI" id="CHEBI:24646"/>
        <dbReference type="ChEBI" id="CHEBI:57597"/>
        <dbReference type="ChEBI" id="CHEBI:57642"/>
        <dbReference type="ChEBI" id="CHEBI:132124"/>
        <dbReference type="EC" id="1.1.5.3"/>
    </reaction>
</comment>
<dbReference type="Gene3D" id="3.50.50.60">
    <property type="entry name" value="FAD/NAD(P)-binding domain"/>
    <property type="match status" value="1"/>
</dbReference>
<keyword evidence="7" id="KW-0274">FAD</keyword>
<dbReference type="InterPro" id="IPR000447">
    <property type="entry name" value="G3P_DH_FAD-dep"/>
</dbReference>
<comment type="cofactor">
    <cofactor evidence="1">
        <name>FAD</name>
        <dbReference type="ChEBI" id="CHEBI:57692"/>
    </cofactor>
</comment>
<evidence type="ECO:0000256" key="8">
    <source>
        <dbReference type="ARBA" id="ARBA00023002"/>
    </source>
</evidence>
<keyword evidence="10" id="KW-0472">Membrane</keyword>
<evidence type="ECO:0000256" key="3">
    <source>
        <dbReference type="ARBA" id="ARBA00007330"/>
    </source>
</evidence>
<comment type="pathway">
    <text evidence="2">Polyol metabolism; glycerol degradation via glycerol kinase pathway; glycerone phosphate from sn-glycerol 3-phosphate (aerobic route): step 1/1.</text>
</comment>
<dbReference type="RefSeq" id="WP_094156143.1">
    <property type="nucleotide sequence ID" value="NZ_CP020028.1"/>
</dbReference>
<protein>
    <recommendedName>
        <fullName evidence="5">Aerobic glycerol-3-phosphate dehydrogenase</fullName>
        <ecNumber evidence="4">1.1.5.3</ecNumber>
    </recommendedName>
</protein>
<dbReference type="AlphaFoldDB" id="A0A222WT21"/>
<evidence type="ECO:0000256" key="6">
    <source>
        <dbReference type="ARBA" id="ARBA00022630"/>
    </source>
</evidence>
<dbReference type="Proteomes" id="UP000214666">
    <property type="component" value="Chromosome"/>
</dbReference>
<dbReference type="EC" id="1.1.5.3" evidence="4"/>
<dbReference type="GO" id="GO:0005737">
    <property type="term" value="C:cytoplasm"/>
    <property type="evidence" value="ECO:0007669"/>
    <property type="project" value="TreeGrafter"/>
</dbReference>
<proteinExistence type="inferred from homology"/>
<sequence>MKHDAADLVIVGGGIIGAAIAYYAAKSGLKVVLAERGEIAGGTSSRCDGNILAIDKEPGFDSRMSLVSQELVAELARELEDEFEYRAPGSILVCENEQEMQAAEQWVARQQQEGLPFRMLDQQALRKEWPHLAKDLPGGLECATDSTVNPVLMTYALANAARRMGARLLPRTPIRFVLKDEGGNVRGVETPNGVIHAGTVVLAAGVWTRSIGHSLGLSLPIMPRKGHILVSARMPSIGKRKVMEFGYLMSKFGGQRSVDEVYEKYGVALVFEPTASQNILIGSSRQFVGMDTGVDQQVIRLIARRAIRFFPALANVPLLRAYTGLRPWTPDHLPIVSAVDEVPGLFIASGHEGDGISLAAVTGKLVSEMVRGEPTCIPVEPLRYDRFGEALNGYENGHEFHGEVTG</sequence>
<keyword evidence="8" id="KW-0560">Oxidoreductase</keyword>
<dbReference type="GO" id="GO:0004368">
    <property type="term" value="F:glycerol-3-phosphate dehydrogenase (quinone) activity"/>
    <property type="evidence" value="ECO:0007669"/>
    <property type="project" value="UniProtKB-EC"/>
</dbReference>
<name>A0A222WT21_9BACL</name>
<dbReference type="KEGG" id="pkb:B4V02_20200"/>
<gene>
    <name evidence="12" type="ORF">B4V02_20200</name>
</gene>
<dbReference type="PRINTS" id="PR01001">
    <property type="entry name" value="FADG3PDH"/>
</dbReference>
<comment type="similarity">
    <text evidence="3">Belongs to the FAD-dependent glycerol-3-phosphate dehydrogenase family.</text>
</comment>
<dbReference type="InterPro" id="IPR006076">
    <property type="entry name" value="FAD-dep_OxRdtase"/>
</dbReference>
<dbReference type="PANTHER" id="PTHR13847">
    <property type="entry name" value="SARCOSINE DEHYDROGENASE-RELATED"/>
    <property type="match status" value="1"/>
</dbReference>
<dbReference type="GO" id="GO:0019563">
    <property type="term" value="P:glycerol catabolic process"/>
    <property type="evidence" value="ECO:0007669"/>
    <property type="project" value="UniProtKB-UniPathway"/>
</dbReference>
<feature type="domain" description="FAD dependent oxidoreductase" evidence="11">
    <location>
        <begin position="7"/>
        <end position="369"/>
    </location>
</feature>
<evidence type="ECO:0000256" key="9">
    <source>
        <dbReference type="ARBA" id="ARBA00049055"/>
    </source>
</evidence>
<evidence type="ECO:0000256" key="5">
    <source>
        <dbReference type="ARBA" id="ARBA00017956"/>
    </source>
</evidence>
<dbReference type="EMBL" id="CP020028">
    <property type="protein sequence ID" value="ASR48853.1"/>
    <property type="molecule type" value="Genomic_DNA"/>
</dbReference>
<evidence type="ECO:0000259" key="11">
    <source>
        <dbReference type="Pfam" id="PF01266"/>
    </source>
</evidence>
<evidence type="ECO:0000256" key="1">
    <source>
        <dbReference type="ARBA" id="ARBA00001974"/>
    </source>
</evidence>
<evidence type="ECO:0000313" key="12">
    <source>
        <dbReference type="EMBL" id="ASR48853.1"/>
    </source>
</evidence>
<reference evidence="12 13" key="1">
    <citation type="submission" date="2017-03" db="EMBL/GenBank/DDBJ databases">
        <title>Complete genome sequence of Paenibacillus Kribbensis producing bioflocculants.</title>
        <authorList>
            <person name="Lee H.-G."/>
            <person name="Oh H.-M."/>
        </authorList>
    </citation>
    <scope>NUCLEOTIDE SEQUENCE [LARGE SCALE GENOMIC DNA]</scope>
    <source>
        <strain evidence="12 13">AM49</strain>
    </source>
</reference>
<feature type="transmembrane region" description="Helical" evidence="10">
    <location>
        <begin position="6"/>
        <end position="25"/>
    </location>
</feature>
<evidence type="ECO:0000313" key="13">
    <source>
        <dbReference type="Proteomes" id="UP000214666"/>
    </source>
</evidence>
<evidence type="ECO:0000256" key="2">
    <source>
        <dbReference type="ARBA" id="ARBA00004977"/>
    </source>
</evidence>
<evidence type="ECO:0000256" key="4">
    <source>
        <dbReference type="ARBA" id="ARBA00013029"/>
    </source>
</evidence>
<evidence type="ECO:0000256" key="7">
    <source>
        <dbReference type="ARBA" id="ARBA00022827"/>
    </source>
</evidence>
<keyword evidence="6" id="KW-0285">Flavoprotein</keyword>
<dbReference type="OrthoDB" id="9794226at2"/>
<dbReference type="STRING" id="172713.GCA_001705305_03390"/>
<keyword evidence="13" id="KW-1185">Reference proteome</keyword>
<dbReference type="Gene3D" id="3.30.9.10">
    <property type="entry name" value="D-Amino Acid Oxidase, subunit A, domain 2"/>
    <property type="match status" value="1"/>
</dbReference>
<dbReference type="Pfam" id="PF01266">
    <property type="entry name" value="DAO"/>
    <property type="match status" value="1"/>
</dbReference>
<keyword evidence="10" id="KW-0812">Transmembrane</keyword>
<organism evidence="12 13">
    <name type="scientific">Paenibacillus kribbensis</name>
    <dbReference type="NCBI Taxonomy" id="172713"/>
    <lineage>
        <taxon>Bacteria</taxon>
        <taxon>Bacillati</taxon>
        <taxon>Bacillota</taxon>
        <taxon>Bacilli</taxon>
        <taxon>Bacillales</taxon>
        <taxon>Paenibacillaceae</taxon>
        <taxon>Paenibacillus</taxon>
    </lineage>
</organism>